<proteinExistence type="predicted"/>
<sequence>MANIPDYGHQFSNSQCRYPDVTNQLEASCLEEQPGETQAIGSAEYHARKETVTIKNDDPALRQLNKAKVLDSNIGGCRIPDN</sequence>
<protein>
    <submittedName>
        <fullName evidence="1">Uncharacterized protein</fullName>
    </submittedName>
</protein>
<comment type="caution">
    <text evidence="1">The sequence shown here is derived from an EMBL/GenBank/DDBJ whole genome shotgun (WGS) entry which is preliminary data.</text>
</comment>
<gene>
    <name evidence="1" type="ORF">S12H4_52442</name>
</gene>
<dbReference type="AlphaFoldDB" id="X1TRY7"/>
<evidence type="ECO:0000313" key="1">
    <source>
        <dbReference type="EMBL" id="GAJ07999.1"/>
    </source>
</evidence>
<accession>X1TRY7</accession>
<organism evidence="1">
    <name type="scientific">marine sediment metagenome</name>
    <dbReference type="NCBI Taxonomy" id="412755"/>
    <lineage>
        <taxon>unclassified sequences</taxon>
        <taxon>metagenomes</taxon>
        <taxon>ecological metagenomes</taxon>
    </lineage>
</organism>
<name>X1TRY7_9ZZZZ</name>
<reference evidence="1" key="1">
    <citation type="journal article" date="2014" name="Front. Microbiol.">
        <title>High frequency of phylogenetically diverse reductive dehalogenase-homologous genes in deep subseafloor sedimentary metagenomes.</title>
        <authorList>
            <person name="Kawai M."/>
            <person name="Futagami T."/>
            <person name="Toyoda A."/>
            <person name="Takaki Y."/>
            <person name="Nishi S."/>
            <person name="Hori S."/>
            <person name="Arai W."/>
            <person name="Tsubouchi T."/>
            <person name="Morono Y."/>
            <person name="Uchiyama I."/>
            <person name="Ito T."/>
            <person name="Fujiyama A."/>
            <person name="Inagaki F."/>
            <person name="Takami H."/>
        </authorList>
    </citation>
    <scope>NUCLEOTIDE SEQUENCE</scope>
    <source>
        <strain evidence="1">Expedition CK06-06</strain>
    </source>
</reference>
<dbReference type="EMBL" id="BARW01033274">
    <property type="protein sequence ID" value="GAJ07999.1"/>
    <property type="molecule type" value="Genomic_DNA"/>
</dbReference>